<feature type="domain" description="Thioesterase" evidence="2">
    <location>
        <begin position="14"/>
        <end position="235"/>
    </location>
</feature>
<dbReference type="GO" id="GO:0016297">
    <property type="term" value="F:fatty acyl-[ACP] hydrolase activity"/>
    <property type="evidence" value="ECO:0007669"/>
    <property type="project" value="UniProtKB-EC"/>
</dbReference>
<evidence type="ECO:0000259" key="2">
    <source>
        <dbReference type="Pfam" id="PF00975"/>
    </source>
</evidence>
<name>A0A7W5Z7H1_9HYPH</name>
<evidence type="ECO:0000313" key="3">
    <source>
        <dbReference type="EMBL" id="MBB3811104.1"/>
    </source>
</evidence>
<gene>
    <name evidence="3" type="ORF">FHS81_003216</name>
</gene>
<dbReference type="EMBL" id="JACICC010000011">
    <property type="protein sequence ID" value="MBB3811104.1"/>
    <property type="molecule type" value="Genomic_DNA"/>
</dbReference>
<evidence type="ECO:0000313" key="4">
    <source>
        <dbReference type="Proteomes" id="UP000537592"/>
    </source>
</evidence>
<protein>
    <submittedName>
        <fullName evidence="3">Medium-chain acyl-[acyl-carrier-protein] hydrolase</fullName>
        <ecNumber evidence="3">3.1.2.21</ecNumber>
    </submittedName>
</protein>
<dbReference type="Proteomes" id="UP000537592">
    <property type="component" value="Unassembled WGS sequence"/>
</dbReference>
<comment type="similarity">
    <text evidence="1">Belongs to the thioesterase family.</text>
</comment>
<dbReference type="InterPro" id="IPR012223">
    <property type="entry name" value="TEII"/>
</dbReference>
<dbReference type="SUPFAM" id="SSF53474">
    <property type="entry name" value="alpha/beta-Hydrolases"/>
    <property type="match status" value="1"/>
</dbReference>
<dbReference type="Pfam" id="PF00975">
    <property type="entry name" value="Thioesterase"/>
    <property type="match status" value="1"/>
</dbReference>
<reference evidence="3 4" key="1">
    <citation type="submission" date="2020-08" db="EMBL/GenBank/DDBJ databases">
        <title>Genomic Encyclopedia of Type Strains, Phase IV (KMG-IV): sequencing the most valuable type-strain genomes for metagenomic binning, comparative biology and taxonomic classification.</title>
        <authorList>
            <person name="Goeker M."/>
        </authorList>
    </citation>
    <scope>NUCLEOTIDE SEQUENCE [LARGE SCALE GENOMIC DNA]</scope>
    <source>
        <strain evidence="3 4">DSM 28760</strain>
    </source>
</reference>
<comment type="caution">
    <text evidence="3">The sequence shown here is derived from an EMBL/GenBank/DDBJ whole genome shotgun (WGS) entry which is preliminary data.</text>
</comment>
<accession>A0A7W5Z7H1</accession>
<dbReference type="RefSeq" id="WP_183754562.1">
    <property type="nucleotide sequence ID" value="NZ_JACICC010000011.1"/>
</dbReference>
<dbReference type="PANTHER" id="PTHR11487:SF0">
    <property type="entry name" value="S-ACYL FATTY ACID SYNTHASE THIOESTERASE, MEDIUM CHAIN"/>
    <property type="match status" value="1"/>
</dbReference>
<dbReference type="Gene3D" id="3.40.50.1820">
    <property type="entry name" value="alpha/beta hydrolase"/>
    <property type="match status" value="1"/>
</dbReference>
<dbReference type="GO" id="GO:0008610">
    <property type="term" value="P:lipid biosynthetic process"/>
    <property type="evidence" value="ECO:0007669"/>
    <property type="project" value="TreeGrafter"/>
</dbReference>
<evidence type="ECO:0000256" key="1">
    <source>
        <dbReference type="ARBA" id="ARBA00007169"/>
    </source>
</evidence>
<keyword evidence="3" id="KW-0378">Hydrolase</keyword>
<proteinExistence type="inferred from homology"/>
<dbReference type="EC" id="3.1.2.21" evidence="3"/>
<dbReference type="AlphaFoldDB" id="A0A7W5Z7H1"/>
<dbReference type="InterPro" id="IPR029058">
    <property type="entry name" value="AB_hydrolase_fold"/>
</dbReference>
<dbReference type="InterPro" id="IPR001031">
    <property type="entry name" value="Thioesterase"/>
</dbReference>
<dbReference type="PANTHER" id="PTHR11487">
    <property type="entry name" value="THIOESTERASE"/>
    <property type="match status" value="1"/>
</dbReference>
<sequence>MFVPWLTDPRTPVTLLCFHCAGGSAQSFFAWKAAARGLCDLLAVELPGRSRRYQEAFASSIPELAAEIARASIGLTEKPLIFFGHSLGALLAYETVRALLRLGGPTPSRLILSSRQSCDWRPVHSGLPELHDVALQQYLQDMAGTPRQVLENPALVAMALPPLRADLELLYNYRYTPALPLPIPISVLGGIDDAHVPFESLLAWSRATERAFELEMIDGGHFAVMEQPGRVLHSLSTCI</sequence>
<keyword evidence="4" id="KW-1185">Reference proteome</keyword>
<organism evidence="3 4">
    <name type="scientific">Pseudochelatococcus contaminans</name>
    <dbReference type="NCBI Taxonomy" id="1538103"/>
    <lineage>
        <taxon>Bacteria</taxon>
        <taxon>Pseudomonadati</taxon>
        <taxon>Pseudomonadota</taxon>
        <taxon>Alphaproteobacteria</taxon>
        <taxon>Hyphomicrobiales</taxon>
        <taxon>Chelatococcaceae</taxon>
        <taxon>Pseudochelatococcus</taxon>
    </lineage>
</organism>